<proteinExistence type="evidence at transcript level"/>
<evidence type="ECO:0000313" key="1">
    <source>
        <dbReference type="EMBL" id="JAN94756.1"/>
    </source>
</evidence>
<reference evidence="1" key="1">
    <citation type="journal article" date="2016" name="PLoS ONE">
        <title>A Deep Insight into the Sialome of Male and Female Aedes aegypti Mosquitoes.</title>
        <authorList>
            <person name="Ribeiro J.M."/>
            <person name="Martin-Martin I."/>
            <person name="Arca B."/>
            <person name="Calvo E."/>
        </authorList>
    </citation>
    <scope>NUCLEOTIDE SEQUENCE</scope>
    <source>
        <strain evidence="1">Liverpool</strain>
        <tissue evidence="1">Salivary glands</tissue>
    </source>
</reference>
<name>A0A0P6JRK9_AEDAE</name>
<protein>
    <submittedName>
        <fullName evidence="1">Uncharacterized protein</fullName>
    </submittedName>
</protein>
<sequence>LPIEHFRIRISCGRYKDTLCPKKPRKFPILKDPRPVGVGFESTTLNLVLLNRLCFYRYDYLCPLEKNSRISLCNLRKRFPRNQSGILQLFETKFLHYLL</sequence>
<dbReference type="AlphaFoldDB" id="A0A0P6JRK9"/>
<organism evidence="1">
    <name type="scientific">Aedes aegypti</name>
    <name type="common">Yellowfever mosquito</name>
    <name type="synonym">Culex aegypti</name>
    <dbReference type="NCBI Taxonomy" id="7159"/>
    <lineage>
        <taxon>Eukaryota</taxon>
        <taxon>Metazoa</taxon>
        <taxon>Ecdysozoa</taxon>
        <taxon>Arthropoda</taxon>
        <taxon>Hexapoda</taxon>
        <taxon>Insecta</taxon>
        <taxon>Pterygota</taxon>
        <taxon>Neoptera</taxon>
        <taxon>Endopterygota</taxon>
        <taxon>Diptera</taxon>
        <taxon>Nematocera</taxon>
        <taxon>Culicoidea</taxon>
        <taxon>Culicidae</taxon>
        <taxon>Culicinae</taxon>
        <taxon>Aedini</taxon>
        <taxon>Aedes</taxon>
        <taxon>Stegomyia</taxon>
    </lineage>
</organism>
<feature type="non-terminal residue" evidence="1">
    <location>
        <position position="1"/>
    </location>
</feature>
<dbReference type="EMBL" id="GDUN01001163">
    <property type="protein sequence ID" value="JAN94756.1"/>
    <property type="molecule type" value="mRNA"/>
</dbReference>
<accession>A0A0P6JRK9</accession>